<gene>
    <name evidence="2" type="ORF">SLEP1_g49775</name>
</gene>
<accession>A0AAV5LXW3</accession>
<keyword evidence="3" id="KW-1185">Reference proteome</keyword>
<dbReference type="EMBL" id="BPVZ01000158">
    <property type="protein sequence ID" value="GKV42364.1"/>
    <property type="molecule type" value="Genomic_DNA"/>
</dbReference>
<dbReference type="Proteomes" id="UP001054252">
    <property type="component" value="Unassembled WGS sequence"/>
</dbReference>
<name>A0AAV5LXW3_9ROSI</name>
<keyword evidence="1" id="KW-0812">Transmembrane</keyword>
<feature type="transmembrane region" description="Helical" evidence="1">
    <location>
        <begin position="30"/>
        <end position="49"/>
    </location>
</feature>
<comment type="caution">
    <text evidence="2">The sequence shown here is derived from an EMBL/GenBank/DDBJ whole genome shotgun (WGS) entry which is preliminary data.</text>
</comment>
<sequence>MMPAGRIVSLGFLIVPRCPGSSPRTNGLLSSSTTFLTFLFLLLLLLPSLPSLPSFSNPDLGFSQTRRPWKEMIRINSINFLSNVNVSLRRIGTIFCQRNWSHK</sequence>
<reference evidence="2 3" key="1">
    <citation type="journal article" date="2021" name="Commun. Biol.">
        <title>The genome of Shorea leprosula (Dipterocarpaceae) highlights the ecological relevance of drought in aseasonal tropical rainforests.</title>
        <authorList>
            <person name="Ng K.K.S."/>
            <person name="Kobayashi M.J."/>
            <person name="Fawcett J.A."/>
            <person name="Hatakeyama M."/>
            <person name="Paape T."/>
            <person name="Ng C.H."/>
            <person name="Ang C.C."/>
            <person name="Tnah L.H."/>
            <person name="Lee C.T."/>
            <person name="Nishiyama T."/>
            <person name="Sese J."/>
            <person name="O'Brien M.J."/>
            <person name="Copetti D."/>
            <person name="Mohd Noor M.I."/>
            <person name="Ong R.C."/>
            <person name="Putra M."/>
            <person name="Sireger I.Z."/>
            <person name="Indrioko S."/>
            <person name="Kosugi Y."/>
            <person name="Izuno A."/>
            <person name="Isagi Y."/>
            <person name="Lee S.L."/>
            <person name="Shimizu K.K."/>
        </authorList>
    </citation>
    <scope>NUCLEOTIDE SEQUENCE [LARGE SCALE GENOMIC DNA]</scope>
    <source>
        <strain evidence="2">214</strain>
    </source>
</reference>
<keyword evidence="1" id="KW-0472">Membrane</keyword>
<evidence type="ECO:0000313" key="2">
    <source>
        <dbReference type="EMBL" id="GKV42364.1"/>
    </source>
</evidence>
<evidence type="ECO:0000313" key="3">
    <source>
        <dbReference type="Proteomes" id="UP001054252"/>
    </source>
</evidence>
<protein>
    <submittedName>
        <fullName evidence="2">Uncharacterized protein</fullName>
    </submittedName>
</protein>
<dbReference type="AlphaFoldDB" id="A0AAV5LXW3"/>
<proteinExistence type="predicted"/>
<organism evidence="2 3">
    <name type="scientific">Rubroshorea leprosula</name>
    <dbReference type="NCBI Taxonomy" id="152421"/>
    <lineage>
        <taxon>Eukaryota</taxon>
        <taxon>Viridiplantae</taxon>
        <taxon>Streptophyta</taxon>
        <taxon>Embryophyta</taxon>
        <taxon>Tracheophyta</taxon>
        <taxon>Spermatophyta</taxon>
        <taxon>Magnoliopsida</taxon>
        <taxon>eudicotyledons</taxon>
        <taxon>Gunneridae</taxon>
        <taxon>Pentapetalae</taxon>
        <taxon>rosids</taxon>
        <taxon>malvids</taxon>
        <taxon>Malvales</taxon>
        <taxon>Dipterocarpaceae</taxon>
        <taxon>Rubroshorea</taxon>
    </lineage>
</organism>
<keyword evidence="1" id="KW-1133">Transmembrane helix</keyword>
<evidence type="ECO:0000256" key="1">
    <source>
        <dbReference type="SAM" id="Phobius"/>
    </source>
</evidence>